<gene>
    <name evidence="7" type="ORF">Nepgr_008306</name>
</gene>
<evidence type="ECO:0000256" key="4">
    <source>
        <dbReference type="ARBA" id="ARBA00022989"/>
    </source>
</evidence>
<evidence type="ECO:0000256" key="5">
    <source>
        <dbReference type="ARBA" id="ARBA00023136"/>
    </source>
</evidence>
<proteinExistence type="inferred from homology"/>
<organism evidence="7 8">
    <name type="scientific">Nepenthes gracilis</name>
    <name type="common">Slender pitcher plant</name>
    <dbReference type="NCBI Taxonomy" id="150966"/>
    <lineage>
        <taxon>Eukaryota</taxon>
        <taxon>Viridiplantae</taxon>
        <taxon>Streptophyta</taxon>
        <taxon>Embryophyta</taxon>
        <taxon>Tracheophyta</taxon>
        <taxon>Spermatophyta</taxon>
        <taxon>Magnoliopsida</taxon>
        <taxon>eudicotyledons</taxon>
        <taxon>Gunneridae</taxon>
        <taxon>Pentapetalae</taxon>
        <taxon>Caryophyllales</taxon>
        <taxon>Nepenthaceae</taxon>
        <taxon>Nepenthes</taxon>
    </lineage>
</organism>
<protein>
    <submittedName>
        <fullName evidence="7">Uncharacterized protein</fullName>
    </submittedName>
</protein>
<feature type="transmembrane region" description="Helical" evidence="6">
    <location>
        <begin position="87"/>
        <end position="106"/>
    </location>
</feature>
<dbReference type="InterPro" id="IPR008892">
    <property type="entry name" value="COR413"/>
</dbReference>
<comment type="caution">
    <text evidence="7">The sequence shown here is derived from an EMBL/GenBank/DDBJ whole genome shotgun (WGS) entry which is preliminary data.</text>
</comment>
<dbReference type="PANTHER" id="PTHR33596">
    <property type="entry name" value="COLD-REGULATED 413 PLASMA MEMBRANE PROTEIN 2"/>
    <property type="match status" value="1"/>
</dbReference>
<reference evidence="7" key="1">
    <citation type="submission" date="2023-05" db="EMBL/GenBank/DDBJ databases">
        <title>Nepenthes gracilis genome sequencing.</title>
        <authorList>
            <person name="Fukushima K."/>
        </authorList>
    </citation>
    <scope>NUCLEOTIDE SEQUENCE</scope>
    <source>
        <strain evidence="7">SING2019-196</strain>
    </source>
</reference>
<comment type="similarity">
    <text evidence="2">Belongs to the Cold-regulated 413 protein family.</text>
</comment>
<dbReference type="Pfam" id="PF05562">
    <property type="entry name" value="WCOR413"/>
    <property type="match status" value="1"/>
</dbReference>
<keyword evidence="8" id="KW-1185">Reference proteome</keyword>
<evidence type="ECO:0000256" key="6">
    <source>
        <dbReference type="SAM" id="Phobius"/>
    </source>
</evidence>
<keyword evidence="5 6" id="KW-0472">Membrane</keyword>
<feature type="transmembrane region" description="Helical" evidence="6">
    <location>
        <begin position="62"/>
        <end position="80"/>
    </location>
</feature>
<evidence type="ECO:0000313" key="8">
    <source>
        <dbReference type="Proteomes" id="UP001279734"/>
    </source>
</evidence>
<evidence type="ECO:0000313" key="7">
    <source>
        <dbReference type="EMBL" id="GMH06466.1"/>
    </source>
</evidence>
<accession>A0AAD3XJB4</accession>
<keyword evidence="3 6" id="KW-0812">Transmembrane</keyword>
<sequence>MEMEMISQASAAEAFAAYFASSLQEKDVGGRGSSGRSAFQWGASFSALFLLILNQLGRKSTVQASLLILYLITSFPTALFKILRGQFGCWVAFLAVIGNLTFPHIIPVSRVPLFVIIPDWLASELRDSIVGAEDWKSLVGWDTERVRQLISTAYVITVYFRCLVRPEMAFTGPTFRGRRSQLPEKSNVDFVILN</sequence>
<dbReference type="EMBL" id="BSYO01000006">
    <property type="protein sequence ID" value="GMH06466.1"/>
    <property type="molecule type" value="Genomic_DNA"/>
</dbReference>
<comment type="subcellular location">
    <subcellularLocation>
        <location evidence="1">Membrane</location>
        <topology evidence="1">Multi-pass membrane protein</topology>
    </subcellularLocation>
</comment>
<evidence type="ECO:0000256" key="1">
    <source>
        <dbReference type="ARBA" id="ARBA00004141"/>
    </source>
</evidence>
<dbReference type="AlphaFoldDB" id="A0AAD3XJB4"/>
<dbReference type="GO" id="GO:0016020">
    <property type="term" value="C:membrane"/>
    <property type="evidence" value="ECO:0007669"/>
    <property type="project" value="UniProtKB-SubCell"/>
</dbReference>
<name>A0AAD3XJB4_NEPGR</name>
<dbReference type="PANTHER" id="PTHR33596:SF4">
    <property type="entry name" value="COLD-REGULATED 413 PLASMA MEMBRANE PROTEIN 4-LIKE"/>
    <property type="match status" value="1"/>
</dbReference>
<dbReference type="Proteomes" id="UP001279734">
    <property type="component" value="Unassembled WGS sequence"/>
</dbReference>
<keyword evidence="4 6" id="KW-1133">Transmembrane helix</keyword>
<evidence type="ECO:0000256" key="2">
    <source>
        <dbReference type="ARBA" id="ARBA00005852"/>
    </source>
</evidence>
<evidence type="ECO:0000256" key="3">
    <source>
        <dbReference type="ARBA" id="ARBA00022692"/>
    </source>
</evidence>